<keyword evidence="2" id="KW-0813">Transport</keyword>
<keyword evidence="7" id="KW-1185">Reference proteome</keyword>
<dbReference type="HOGENOM" id="CLU_086902_2_2_12"/>
<dbReference type="eggNOG" id="COG2703">
    <property type="taxonomic scope" value="Bacteria"/>
</dbReference>
<keyword evidence="2" id="KW-0561">Oxygen transport</keyword>
<dbReference type="InterPro" id="IPR050669">
    <property type="entry name" value="Hemerythrin"/>
</dbReference>
<evidence type="ECO:0000313" key="7">
    <source>
        <dbReference type="Proteomes" id="UP000000503"/>
    </source>
</evidence>
<protein>
    <submittedName>
        <fullName evidence="6">Hemerythrin-like metal-binding protein</fullName>
    </submittedName>
</protein>
<dbReference type="GO" id="GO:0046872">
    <property type="term" value="F:metal ion binding"/>
    <property type="evidence" value="ECO:0007669"/>
    <property type="project" value="UniProtKB-KW"/>
</dbReference>
<dbReference type="CDD" id="cd12107">
    <property type="entry name" value="Hemerythrin"/>
    <property type="match status" value="1"/>
</dbReference>
<dbReference type="EMBL" id="CP002868">
    <property type="protein sequence ID" value="AEJ19143.1"/>
    <property type="molecule type" value="Genomic_DNA"/>
</dbReference>
<dbReference type="NCBIfam" id="NF033749">
    <property type="entry name" value="bact_hemeryth"/>
    <property type="match status" value="1"/>
</dbReference>
<dbReference type="PANTHER" id="PTHR37164:SF1">
    <property type="entry name" value="BACTERIOHEMERYTHRIN"/>
    <property type="match status" value="1"/>
</dbReference>
<dbReference type="Pfam" id="PF01814">
    <property type="entry name" value="Hemerythrin"/>
    <property type="match status" value="1"/>
</dbReference>
<evidence type="ECO:0000256" key="3">
    <source>
        <dbReference type="ARBA" id="ARBA00022723"/>
    </source>
</evidence>
<dbReference type="Gene3D" id="1.20.120.50">
    <property type="entry name" value="Hemerythrin-like"/>
    <property type="match status" value="1"/>
</dbReference>
<evidence type="ECO:0000259" key="5">
    <source>
        <dbReference type="Pfam" id="PF01814"/>
    </source>
</evidence>
<comment type="similarity">
    <text evidence="1">Belongs to the hemerythrin family.</text>
</comment>
<dbReference type="InterPro" id="IPR035938">
    <property type="entry name" value="Hemerythrin-like_sf"/>
</dbReference>
<dbReference type="OrthoDB" id="9797092at2"/>
<dbReference type="SUPFAM" id="SSF47188">
    <property type="entry name" value="Hemerythrin-like"/>
    <property type="match status" value="1"/>
</dbReference>
<dbReference type="NCBIfam" id="TIGR02481">
    <property type="entry name" value="hemeryth_dom"/>
    <property type="match status" value="1"/>
</dbReference>
<dbReference type="STRING" id="744872.Spica_0993"/>
<evidence type="ECO:0000256" key="1">
    <source>
        <dbReference type="ARBA" id="ARBA00010587"/>
    </source>
</evidence>
<organism evidence="6 7">
    <name type="scientific">Gracilinema caldarium (strain ATCC 51460 / DSM 7334 / H1)</name>
    <name type="common">Treponema caldarium</name>
    <dbReference type="NCBI Taxonomy" id="744872"/>
    <lineage>
        <taxon>Bacteria</taxon>
        <taxon>Pseudomonadati</taxon>
        <taxon>Spirochaetota</taxon>
        <taxon>Spirochaetia</taxon>
        <taxon>Spirochaetales</taxon>
        <taxon>Breznakiellaceae</taxon>
        <taxon>Gracilinema</taxon>
    </lineage>
</organism>
<dbReference type="InterPro" id="IPR016131">
    <property type="entry name" value="Haemerythrin_Fe_BS"/>
</dbReference>
<keyword evidence="4" id="KW-0408">Iron</keyword>
<dbReference type="PANTHER" id="PTHR37164">
    <property type="entry name" value="BACTERIOHEMERYTHRIN"/>
    <property type="match status" value="1"/>
</dbReference>
<dbReference type="KEGG" id="scd:Spica_0993"/>
<reference evidence="7" key="1">
    <citation type="journal article" date="2013" name="Stand. Genomic Sci.">
        <title>Genome sequence of the thermophilic fresh-water bacterium Spirochaeta caldaria type strain (H1(T)), reclassification of Spirochaeta caldaria, Spirochaeta stenostrepta, and Spirochaeta zuelzerae in the genus Treponema as Treponema caldaria comb. nov., Treponema stenostrepta comb. nov., and Treponema zuelzerae comb. nov., and emendation of the genus Treponema.</title>
        <authorList>
            <person name="Abt B."/>
            <person name="Goker M."/>
            <person name="Scheuner C."/>
            <person name="Han C."/>
            <person name="Lu M."/>
            <person name="Misra M."/>
            <person name="Lapidus A."/>
            <person name="Nolan M."/>
            <person name="Lucas S."/>
            <person name="Hammon N."/>
            <person name="Deshpande S."/>
            <person name="Cheng J.F."/>
            <person name="Tapia R."/>
            <person name="Goodwin L.A."/>
            <person name="Pitluck S."/>
            <person name="Liolios K."/>
            <person name="Pagani I."/>
            <person name="Ivanova N."/>
            <person name="Mavromatis K."/>
            <person name="Mikhailova N."/>
            <person name="Huntemann M."/>
            <person name="Pati A."/>
            <person name="Chen A."/>
            <person name="Palaniappan K."/>
            <person name="Land M."/>
            <person name="Hauser L."/>
            <person name="Jeffries C.D."/>
            <person name="Rohde M."/>
            <person name="Spring S."/>
            <person name="Gronow S."/>
            <person name="Detter J.C."/>
            <person name="Bristow J."/>
            <person name="Eisen J.A."/>
            <person name="Markowitz V."/>
            <person name="Hugenholtz P."/>
            <person name="Kyrpides N.C."/>
            <person name="Woyke T."/>
            <person name="Klenk H.P."/>
        </authorList>
    </citation>
    <scope>NUCLEOTIDE SEQUENCE</scope>
    <source>
        <strain evidence="7">ATCC 51460 / DSM 7334 / H1</strain>
    </source>
</reference>
<dbReference type="RefSeq" id="WP_013968454.1">
    <property type="nucleotide sequence ID" value="NC_015732.1"/>
</dbReference>
<dbReference type="Proteomes" id="UP000000503">
    <property type="component" value="Chromosome"/>
</dbReference>
<evidence type="ECO:0000256" key="4">
    <source>
        <dbReference type="ARBA" id="ARBA00023004"/>
    </source>
</evidence>
<gene>
    <name evidence="6" type="ordered locus">Spica_0993</name>
</gene>
<keyword evidence="3" id="KW-0479">Metal-binding</keyword>
<dbReference type="InterPro" id="IPR012827">
    <property type="entry name" value="Hemerythrin_metal-bd"/>
</dbReference>
<dbReference type="InterPro" id="IPR012312">
    <property type="entry name" value="Hemerythrin-like"/>
</dbReference>
<evidence type="ECO:0000256" key="2">
    <source>
        <dbReference type="ARBA" id="ARBA00022621"/>
    </source>
</evidence>
<dbReference type="GO" id="GO:0005344">
    <property type="term" value="F:oxygen carrier activity"/>
    <property type="evidence" value="ECO:0007669"/>
    <property type="project" value="UniProtKB-KW"/>
</dbReference>
<proteinExistence type="inferred from homology"/>
<accession>F8F2M8</accession>
<feature type="domain" description="Hemerythrin-like" evidence="5">
    <location>
        <begin position="16"/>
        <end position="131"/>
    </location>
</feature>
<dbReference type="AlphaFoldDB" id="F8F2M8"/>
<sequence length="140" mass="16648">MNERTLIEWNERYSVGIPLIDDQHQRLVQMANELYEGCTQGEEAARAYFGSVIKKAVAYVKDHFATEERMLQEAGYPDYQNHKKQHEAFIRTILEEVKAFQEGRKFVPNHFARYLRDWTLEHIAVSDQSYKEFMSGNKRW</sequence>
<evidence type="ECO:0000313" key="6">
    <source>
        <dbReference type="EMBL" id="AEJ19143.1"/>
    </source>
</evidence>
<name>F8F2M8_GRAC1</name>
<dbReference type="PROSITE" id="PS00550">
    <property type="entry name" value="HEMERYTHRINS"/>
    <property type="match status" value="1"/>
</dbReference>